<evidence type="ECO:0000313" key="3">
    <source>
        <dbReference type="Proteomes" id="UP000515152"/>
    </source>
</evidence>
<dbReference type="RefSeq" id="XP_042560594.1">
    <property type="nucleotide sequence ID" value="XM_042704660.1"/>
</dbReference>
<feature type="domain" description="Myb-like" evidence="2">
    <location>
        <begin position="1098"/>
        <end position="1162"/>
    </location>
</feature>
<feature type="compositionally biased region" description="Basic and acidic residues" evidence="1">
    <location>
        <begin position="1404"/>
        <end position="1415"/>
    </location>
</feature>
<dbReference type="GO" id="GO:1904356">
    <property type="term" value="P:regulation of telomere maintenance via telomere lengthening"/>
    <property type="evidence" value="ECO:0007669"/>
    <property type="project" value="TreeGrafter"/>
</dbReference>
<dbReference type="GO" id="GO:0070187">
    <property type="term" value="C:shelterin complex"/>
    <property type="evidence" value="ECO:0007669"/>
    <property type="project" value="InterPro"/>
</dbReference>
<dbReference type="Pfam" id="PF14973">
    <property type="entry name" value="TINF2_N"/>
    <property type="match status" value="1"/>
</dbReference>
<proteinExistence type="predicted"/>
<protein>
    <submittedName>
        <fullName evidence="4">Uncharacterized protein zgc:113263 isoform X1</fullName>
    </submittedName>
</protein>
<reference evidence="4" key="1">
    <citation type="submission" date="2025-08" db="UniProtKB">
        <authorList>
            <consortium name="RefSeq"/>
        </authorList>
    </citation>
    <scope>IDENTIFICATION</scope>
</reference>
<feature type="domain" description="Myb-like" evidence="2">
    <location>
        <begin position="859"/>
        <end position="911"/>
    </location>
</feature>
<evidence type="ECO:0000256" key="1">
    <source>
        <dbReference type="SAM" id="MobiDB-lite"/>
    </source>
</evidence>
<dbReference type="InterPro" id="IPR039098">
    <property type="entry name" value="TINF2"/>
</dbReference>
<dbReference type="KEGG" id="char:122129929"/>
<keyword evidence="3" id="KW-1185">Reference proteome</keyword>
<feature type="region of interest" description="Disordered" evidence="1">
    <location>
        <begin position="300"/>
        <end position="332"/>
    </location>
</feature>
<evidence type="ECO:0000259" key="2">
    <source>
        <dbReference type="SMART" id="SM00717"/>
    </source>
</evidence>
<dbReference type="InterPro" id="IPR044822">
    <property type="entry name" value="Myb_DNA-bind_4"/>
</dbReference>
<dbReference type="FunFam" id="1.10.10.60:FF:000032">
    <property type="entry name" value="Zinc finger and SCAN domain-containing 20"/>
    <property type="match status" value="5"/>
</dbReference>
<dbReference type="GO" id="GO:0042162">
    <property type="term" value="F:telomeric DNA binding"/>
    <property type="evidence" value="ECO:0007669"/>
    <property type="project" value="TreeGrafter"/>
</dbReference>
<name>A0A8M1KFG4_CLUHA</name>
<feature type="compositionally biased region" description="Basic and acidic residues" evidence="1">
    <location>
        <begin position="825"/>
        <end position="834"/>
    </location>
</feature>
<dbReference type="PANTHER" id="PTHR15512">
    <property type="entry name" value="TERF1-INTERACTING NUCLEAR FACTOR 2"/>
    <property type="match status" value="1"/>
</dbReference>
<feature type="domain" description="Myb-like" evidence="2">
    <location>
        <begin position="1221"/>
        <end position="1285"/>
    </location>
</feature>
<dbReference type="SMART" id="SM00717">
    <property type="entry name" value="SANT"/>
    <property type="match status" value="7"/>
</dbReference>
<dbReference type="InterPro" id="IPR029400">
    <property type="entry name" value="TINF2_N"/>
</dbReference>
<evidence type="ECO:0000313" key="4">
    <source>
        <dbReference type="RefSeq" id="XP_042560594.1"/>
    </source>
</evidence>
<dbReference type="GO" id="GO:0016233">
    <property type="term" value="P:telomere capping"/>
    <property type="evidence" value="ECO:0007669"/>
    <property type="project" value="InterPro"/>
</dbReference>
<dbReference type="GeneID" id="122129929"/>
<feature type="domain" description="Myb-like" evidence="2">
    <location>
        <begin position="717"/>
        <end position="781"/>
    </location>
</feature>
<dbReference type="Proteomes" id="UP000515152">
    <property type="component" value="Unplaced"/>
</dbReference>
<feature type="compositionally biased region" description="Acidic residues" evidence="1">
    <location>
        <begin position="1197"/>
        <end position="1207"/>
    </location>
</feature>
<feature type="region of interest" description="Disordered" evidence="1">
    <location>
        <begin position="1076"/>
        <end position="1098"/>
    </location>
</feature>
<dbReference type="OrthoDB" id="691673at2759"/>
<feature type="region of interest" description="Disordered" evidence="1">
    <location>
        <begin position="825"/>
        <end position="852"/>
    </location>
</feature>
<dbReference type="CDD" id="cd11657">
    <property type="entry name" value="TIN2_N"/>
    <property type="match status" value="1"/>
</dbReference>
<gene>
    <name evidence="4" type="primary">zgc:113263</name>
</gene>
<feature type="region of interest" description="Disordered" evidence="1">
    <location>
        <begin position="1197"/>
        <end position="1221"/>
    </location>
</feature>
<dbReference type="Pfam" id="PF13837">
    <property type="entry name" value="Myb_DNA-bind_4"/>
    <property type="match status" value="7"/>
</dbReference>
<dbReference type="PANTHER" id="PTHR15512:SF2">
    <property type="match status" value="1"/>
</dbReference>
<accession>A0A8M1KFG4</accession>
<feature type="domain" description="Myb-like" evidence="2">
    <location>
        <begin position="575"/>
        <end position="639"/>
    </location>
</feature>
<organism evidence="3 4">
    <name type="scientific">Clupea harengus</name>
    <name type="common">Atlantic herring</name>
    <dbReference type="NCBI Taxonomy" id="7950"/>
    <lineage>
        <taxon>Eukaryota</taxon>
        <taxon>Metazoa</taxon>
        <taxon>Chordata</taxon>
        <taxon>Craniata</taxon>
        <taxon>Vertebrata</taxon>
        <taxon>Euteleostomi</taxon>
        <taxon>Actinopterygii</taxon>
        <taxon>Neopterygii</taxon>
        <taxon>Teleostei</taxon>
        <taxon>Clupei</taxon>
        <taxon>Clupeiformes</taxon>
        <taxon>Clupeoidei</taxon>
        <taxon>Clupeidae</taxon>
        <taxon>Clupea</taxon>
    </lineage>
</organism>
<sequence length="1436" mass="163514">MEIRCLASMTNADSLLPLPLLRLMVPPLRLLAAAMWQVAQQRHVEHYGMLEEFVTSVTESVPELLSYRQRAQLILGLRARLILELCRGENPADLKTLQSHLDRIRAPPVHAMNSEVCDEEVEESETNFLVLVQTLLKDPAEREHFFQNIFPVEYGYEYDKALQRLMLDFLSRLEHLLPVPDLTQMVSWLSCNPSSLEECLQSVPLTNQTKTLLEHHRIRGHLHSTDSLPSTGDDYILSSLSLPPLVRVVIATEQADSGDASDAMSAVGGLNKEDFLDYPVDLSKDDKSKIKGVAKGIDERGSKLKGDSAEGDASECGEHETPRGAQPPAYSSPSLLDLSLKRSIAGIGNGGQCTSEESAVANEYLKKTLNGHEFATKRKMTLENRSEVLLKRSAESPLMRDCEEPSAECSFIYSWGGYTDLQDVPQHTNDVSKIPWSDQETLNLIDIWGKDSIQRSLKDCVHNRHIFNVISKKMLERGYLRTAEQCHTRIKRLKMSFKQCYENNINGGDRLECKFYDQMERILVTEGSSSMPEVTYDVQEIIVGDQLPEDQTTREAHDEESDLKFLGHTGMEGTKNIPWTDHETQTLIDIWGEDRIQRDLKGIHRNGHIFSMISKKMSTFGYIRTAEQCQSRVKRLKLSFRQCYENNHIPGKERVECKFYDQLEKLLVNELPSYVEALSTDQDTDAEARDSGDTENDFPVYSYREIEAAVNTTDERKKVPWSDSETLILLELWGDEKVQRNLQRCPHNGHIYSEISEQLNAHGYSRTSEQCHTRIKRLKLSYRQCRESMSSSEAEHVEFKFYDLMEEILNKYPSSKKAAVQDFIPDSHSEKGDSHVPGSHMSPDKSSSGSWSDPETLALIDIWAQDEVQRGLKGVVHNGHVFSDISQKMHDLGYSKTPEQCRWKVKTLRQNFRQCYERKKCGRDKVGYKFYDQLEQVLGYEALSIDVFDDKDDQEQGTDSIKFTPWSEPETLALIEIWGNKEVQQNLRGCIRNGHIFAEISEKMAAMGYPKTAEQCHKRVTKLRKTYRRCSNSMIHGGKPVLFRYYRFLEPILGHLSFSNDTGDLSVDASVDTTADSDQETVSESQRAARRAVAESSRKMPWSDRETRALLDIWGEDRIQYNLRGCLKNKHIFKHISKRLMAQGFIRTAEQCQTRVKRLKARFYHEKEDCKFYEQLEQIFLKEISMNSLPEDMDMTGELESFTDSDPESPAPAALRTPEGPKLPWMDSETQVLIDIWGSEAIQSSLRGCVKNKHIFTQISHAMAERGYTRTAEQCQSRVKRLKASYRQCTESQRSGGEWIECKFYDQLAGIFGSERSAADSISTETQPMAVDEADVGPEKATQNNISVFPGFEDLIVLSSIDSAEAISLNLRRTTSEATPLFDTIGGEEGPEDVKSLSVKTAKQRQDMGESEQGHTRLRRLRRSARETRASSSKAQ</sequence>
<dbReference type="InterPro" id="IPR001005">
    <property type="entry name" value="SANT/Myb"/>
</dbReference>
<feature type="domain" description="Myb-like" evidence="2">
    <location>
        <begin position="432"/>
        <end position="496"/>
    </location>
</feature>
<feature type="domain" description="Myb-like" evidence="2">
    <location>
        <begin position="962"/>
        <end position="1026"/>
    </location>
</feature>
<feature type="region of interest" description="Disordered" evidence="1">
    <location>
        <begin position="1381"/>
        <end position="1436"/>
    </location>
</feature>